<dbReference type="InterPro" id="IPR011008">
    <property type="entry name" value="Dimeric_a/b-barrel"/>
</dbReference>
<dbReference type="KEGG" id="nar:Saro_3720"/>
<protein>
    <submittedName>
        <fullName evidence="3">Ethyl tert-butyl ether degradation EthD</fullName>
    </submittedName>
</protein>
<dbReference type="CDD" id="cd00531">
    <property type="entry name" value="NTF2_like"/>
    <property type="match status" value="1"/>
</dbReference>
<dbReference type="GO" id="GO:0016491">
    <property type="term" value="F:oxidoreductase activity"/>
    <property type="evidence" value="ECO:0007669"/>
    <property type="project" value="InterPro"/>
</dbReference>
<keyword evidence="3" id="KW-0614">Plasmid</keyword>
<evidence type="ECO:0000313" key="4">
    <source>
        <dbReference type="Proteomes" id="UP000009134"/>
    </source>
</evidence>
<dbReference type="SUPFAM" id="SSF54427">
    <property type="entry name" value="NTF2-like"/>
    <property type="match status" value="1"/>
</dbReference>
<dbReference type="HOGENOM" id="CLU_1015031_0_0_5"/>
<reference evidence="3 4" key="1">
    <citation type="submission" date="2007-04" db="EMBL/GenBank/DDBJ databases">
        <title>Complete sequence of plasmid pNL2 of Novosphingobium aromaticivorans DSM 12444.</title>
        <authorList>
            <consortium name="US DOE Joint Genome Institute"/>
            <person name="Copeland A."/>
            <person name="Lucas S."/>
            <person name="Lapidus A."/>
            <person name="Barry K."/>
            <person name="Detter J.C."/>
            <person name="Glavina del Rio T."/>
            <person name="Hammon N."/>
            <person name="Israni S."/>
            <person name="Dalin E."/>
            <person name="Tice H."/>
            <person name="Pitluck S."/>
            <person name="Chertkov O."/>
            <person name="Han C."/>
            <person name="Thomson S."/>
            <person name="Schmutz J."/>
            <person name="Larimer F."/>
            <person name="Land M."/>
            <person name="Kyrpides N."/>
            <person name="Ivanova N."/>
            <person name="Fredrickson J."/>
            <person name="Romine M.F."/>
            <person name="Richardson P."/>
        </authorList>
    </citation>
    <scope>NUCLEOTIDE SEQUENCE [LARGE SCALE GENOMIC DNA]</scope>
    <source>
        <strain evidence="4">ATCC 700278 / DSM 12444 / CCUG 56034 / CIP 105152 / NBRC 16084 / F199</strain>
        <plasmid evidence="3 4">pNL2</plasmid>
    </source>
</reference>
<dbReference type="InterPro" id="IPR009799">
    <property type="entry name" value="EthD_dom"/>
</dbReference>
<organism evidence="3 4">
    <name type="scientific">Novosphingobium aromaticivorans (strain ATCC 700278 / DSM 12444 / CCUG 56034 / CIP 105152 / NBRC 16084 / F199)</name>
    <dbReference type="NCBI Taxonomy" id="279238"/>
    <lineage>
        <taxon>Bacteria</taxon>
        <taxon>Pseudomonadati</taxon>
        <taxon>Pseudomonadota</taxon>
        <taxon>Alphaproteobacteria</taxon>
        <taxon>Sphingomonadales</taxon>
        <taxon>Sphingomonadaceae</taxon>
        <taxon>Novosphingobium</taxon>
    </lineage>
</organism>
<proteinExistence type="predicted"/>
<evidence type="ECO:0000259" key="2">
    <source>
        <dbReference type="Pfam" id="PF13577"/>
    </source>
</evidence>
<evidence type="ECO:0000313" key="3">
    <source>
        <dbReference type="EMBL" id="ABP64579.1"/>
    </source>
</evidence>
<dbReference type="Proteomes" id="UP000009134">
    <property type="component" value="Plasmid pNL2"/>
</dbReference>
<dbReference type="Gene3D" id="3.10.450.50">
    <property type="match status" value="1"/>
</dbReference>
<accession>A4XF68</accession>
<dbReference type="SMR" id="A4XF68"/>
<dbReference type="SUPFAM" id="SSF54909">
    <property type="entry name" value="Dimeric alpha+beta barrel"/>
    <property type="match status" value="1"/>
</dbReference>
<dbReference type="Gene3D" id="3.30.70.100">
    <property type="match status" value="1"/>
</dbReference>
<dbReference type="AlphaFoldDB" id="A4XF68"/>
<dbReference type="RefSeq" id="WP_011906962.1">
    <property type="nucleotide sequence ID" value="NC_009427.1"/>
</dbReference>
<feature type="domain" description="EthD" evidence="1">
    <location>
        <begin position="11"/>
        <end position="102"/>
    </location>
</feature>
<dbReference type="Pfam" id="PF13577">
    <property type="entry name" value="SnoaL_4"/>
    <property type="match status" value="1"/>
</dbReference>
<gene>
    <name evidence="3" type="ordered locus">Saro_3720</name>
</gene>
<name>A4XF68_NOVAD</name>
<keyword evidence="4" id="KW-1185">Reference proteome</keyword>
<dbReference type="InterPro" id="IPR037401">
    <property type="entry name" value="SnoaL-like"/>
</dbReference>
<dbReference type="eggNOG" id="COG5517">
    <property type="taxonomic scope" value="Bacteria"/>
</dbReference>
<geneLocation type="plasmid" evidence="3 4">
    <name>pNL2</name>
</geneLocation>
<dbReference type="EMBL" id="CP000677">
    <property type="protein sequence ID" value="ABP64579.1"/>
    <property type="molecule type" value="Genomic_DNA"/>
</dbReference>
<feature type="domain" description="SnoaL-like" evidence="2">
    <location>
        <begin position="128"/>
        <end position="253"/>
    </location>
</feature>
<sequence>MIKAIALLRRKQGLSREQFIAYYETRHAPLIRSLLPGIEDYRRNYVDRTGAFESGIAAIDFDSVTEMRFASRASYDAFLAQAADPEIARLIADDEENVFDRSATRMFVVDETPAALSPDTPSPVLIDELLAERAIRDGLARFARVLDAKAWDALGDVFAADLTFDYGLGEQVGLEALTVNMRRFLDVCGPSQHLIGSIMITVDPGLQSATSRAYVRARHQRAGNSGGPVFDSNGEYVDRWECRAEGWRIVRRDALWQTQSGEAAIIWDGSPAAG</sequence>
<dbReference type="Pfam" id="PF07110">
    <property type="entry name" value="EthD"/>
    <property type="match status" value="1"/>
</dbReference>
<dbReference type="InterPro" id="IPR032710">
    <property type="entry name" value="NTF2-like_dom_sf"/>
</dbReference>
<evidence type="ECO:0000259" key="1">
    <source>
        <dbReference type="Pfam" id="PF07110"/>
    </source>
</evidence>